<gene>
    <name evidence="2" type="ORF">ACFW6T_31820</name>
</gene>
<protein>
    <submittedName>
        <fullName evidence="2">ATP/GTP-binding protein</fullName>
    </submittedName>
</protein>
<evidence type="ECO:0000313" key="3">
    <source>
        <dbReference type="Proteomes" id="UP001599542"/>
    </source>
</evidence>
<dbReference type="EMBL" id="JBHYPX010000094">
    <property type="protein sequence ID" value="MFE1356573.1"/>
    <property type="molecule type" value="Genomic_DNA"/>
</dbReference>
<accession>A0ABW6GUY3</accession>
<dbReference type="PANTHER" id="PTHR40396:SF1">
    <property type="entry name" value="ATPASE AAA-TYPE CORE DOMAIN-CONTAINING PROTEIN"/>
    <property type="match status" value="1"/>
</dbReference>
<dbReference type="InterPro" id="IPR027417">
    <property type="entry name" value="P-loop_NTPase"/>
</dbReference>
<dbReference type="Proteomes" id="UP001599542">
    <property type="component" value="Unassembled WGS sequence"/>
</dbReference>
<dbReference type="SUPFAM" id="SSF52540">
    <property type="entry name" value="P-loop containing nucleoside triphosphate hydrolases"/>
    <property type="match status" value="1"/>
</dbReference>
<keyword evidence="3" id="KW-1185">Reference proteome</keyword>
<evidence type="ECO:0000259" key="1">
    <source>
        <dbReference type="Pfam" id="PF13304"/>
    </source>
</evidence>
<dbReference type="PANTHER" id="PTHR40396">
    <property type="entry name" value="ATPASE-LIKE PROTEIN"/>
    <property type="match status" value="1"/>
</dbReference>
<proteinExistence type="predicted"/>
<comment type="caution">
    <text evidence="2">The sequence shown here is derived from an EMBL/GenBank/DDBJ whole genome shotgun (WGS) entry which is preliminary data.</text>
</comment>
<evidence type="ECO:0000313" key="2">
    <source>
        <dbReference type="EMBL" id="MFE1356573.1"/>
    </source>
</evidence>
<reference evidence="2 3" key="1">
    <citation type="submission" date="2024-09" db="EMBL/GenBank/DDBJ databases">
        <title>The Natural Products Discovery Center: Release of the First 8490 Sequenced Strains for Exploring Actinobacteria Biosynthetic Diversity.</title>
        <authorList>
            <person name="Kalkreuter E."/>
            <person name="Kautsar S.A."/>
            <person name="Yang D."/>
            <person name="Bader C.D."/>
            <person name="Teijaro C.N."/>
            <person name="Fluegel L."/>
            <person name="Davis C.M."/>
            <person name="Simpson J.R."/>
            <person name="Lauterbach L."/>
            <person name="Steele A.D."/>
            <person name="Gui C."/>
            <person name="Meng S."/>
            <person name="Li G."/>
            <person name="Viehrig K."/>
            <person name="Ye F."/>
            <person name="Su P."/>
            <person name="Kiefer A.F."/>
            <person name="Nichols A."/>
            <person name="Cepeda A.J."/>
            <person name="Yan W."/>
            <person name="Fan B."/>
            <person name="Jiang Y."/>
            <person name="Adhikari A."/>
            <person name="Zheng C.-J."/>
            <person name="Schuster L."/>
            <person name="Cowan T.M."/>
            <person name="Smanski M.J."/>
            <person name="Chevrette M.G."/>
            <person name="De Carvalho L.P.S."/>
            <person name="Shen B."/>
        </authorList>
    </citation>
    <scope>NUCLEOTIDE SEQUENCE [LARGE SCALE GENOMIC DNA]</scope>
    <source>
        <strain evidence="2 3">NPDC058753</strain>
    </source>
</reference>
<sequence length="442" mass="49964">MLLSFRIANHRSIKTEQEFDLRPVYRKDETSIRVAAIYGPNASGKSNILNGLRFMHDAVTEQNPEWRGTEGVPQHPFMLDAESPDTPSSYAVDLVAEGIKHSYGFSIDRNRVAEEWLYSYPAGRKQMLFERTGEKFRFGRAFGSPRVRLLKELTPDNGLFLSYAARAKIEEPRAVFDWFHQFLWFASDDHTNISHMRRRTMEMLAAPETSGRIRRLIRAADFGILDVEREAPTFSIEKVDSSELNGATAQLFYETGGEIKVRHSGDELPPEVLLRIPSLQDPNKSVLFEHAGIRKAKFSLDQESRGTRAWFEAAGYLIGALENGWTLVIDELDTSLHPVLLAHMVKLFQDPDTNPRGAQLLFTTHDTSLLGRHGGDELLRRDEIWFMEKNGTGESALFPLTDFKPRDGLNWERRYLGGAVGAIPYVTSSDMISAVSRGEGDA</sequence>
<dbReference type="Pfam" id="PF13304">
    <property type="entry name" value="AAA_21"/>
    <property type="match status" value="1"/>
</dbReference>
<dbReference type="InterPro" id="IPR003959">
    <property type="entry name" value="ATPase_AAA_core"/>
</dbReference>
<dbReference type="RefSeq" id="WP_380329907.1">
    <property type="nucleotide sequence ID" value="NZ_JBHYPW010000062.1"/>
</dbReference>
<organism evidence="2 3">
    <name type="scientific">Kitasatospora phosalacinea</name>
    <dbReference type="NCBI Taxonomy" id="2065"/>
    <lineage>
        <taxon>Bacteria</taxon>
        <taxon>Bacillati</taxon>
        <taxon>Actinomycetota</taxon>
        <taxon>Actinomycetes</taxon>
        <taxon>Kitasatosporales</taxon>
        <taxon>Streptomycetaceae</taxon>
        <taxon>Kitasatospora</taxon>
    </lineage>
</organism>
<name>A0ABW6GUY3_9ACTN</name>
<feature type="domain" description="ATPase AAA-type core" evidence="1">
    <location>
        <begin position="34"/>
        <end position="370"/>
    </location>
</feature>
<dbReference type="Gene3D" id="3.40.50.300">
    <property type="entry name" value="P-loop containing nucleotide triphosphate hydrolases"/>
    <property type="match status" value="2"/>
</dbReference>